<dbReference type="Gene3D" id="3.40.50.12780">
    <property type="entry name" value="N-terminal domain of ligase-like"/>
    <property type="match status" value="1"/>
</dbReference>
<reference evidence="3" key="1">
    <citation type="journal article" date="2019" name="Int. J. Syst. Evol. Microbiol.">
        <title>The Global Catalogue of Microorganisms (GCM) 10K type strain sequencing project: providing services to taxonomists for standard genome sequencing and annotation.</title>
        <authorList>
            <consortium name="The Broad Institute Genomics Platform"/>
            <consortium name="The Broad Institute Genome Sequencing Center for Infectious Disease"/>
            <person name="Wu L."/>
            <person name="Ma J."/>
        </authorList>
    </citation>
    <scope>NUCLEOTIDE SEQUENCE [LARGE SCALE GENOMIC DNA]</scope>
    <source>
        <strain evidence="3">JCM 17695</strain>
    </source>
</reference>
<proteinExistence type="predicted"/>
<dbReference type="InterPro" id="IPR045851">
    <property type="entry name" value="AMP-bd_C_sf"/>
</dbReference>
<sequence>MGRPAFTRFLVPRAGSEDAGVTWGGESASWEALLRTGRERAESIRPRRAYLVDPTAGIEALVSMLAVATVPDTVLLWVDPASFPLPKRSIAPALHQVDNPMRERVGRPMWAIATSGSSGSPKLALGYADAWEMVALHYERAMFGGALPSTIATCLPMQFSAAFFMTVLPSLLLRRDLVVFSPHDWKPVQELARDRDVFVLGVPALAAAACLGTPSPVDMSRVSLFLGGGHVSAERVALIRERFAGVSITNLYGTAETGAIAIDRDPGHNQHVGPPLPGKAVWLEDQDDRGVGAVAVAGPDCCRYLWRPGSEPVPNAGYVASTDYGRFDAAGNLCLEGRVDGGEKLMGVLVYPRSVERHLLALPGVVDARVLVERTPSGLEHLAARVVGTVNADQVREHCSVLADAEQPTRIECIAEDAALAAYSANGKL</sequence>
<dbReference type="InterPro" id="IPR042099">
    <property type="entry name" value="ANL_N_sf"/>
</dbReference>
<dbReference type="PANTHER" id="PTHR43767">
    <property type="entry name" value="LONG-CHAIN-FATTY-ACID--COA LIGASE"/>
    <property type="match status" value="1"/>
</dbReference>
<comment type="caution">
    <text evidence="2">The sequence shown here is derived from an EMBL/GenBank/DDBJ whole genome shotgun (WGS) entry which is preliminary data.</text>
</comment>
<dbReference type="PANTHER" id="PTHR43767:SF10">
    <property type="entry name" value="SURFACTIN SYNTHASE SUBUNIT 1"/>
    <property type="match status" value="1"/>
</dbReference>
<evidence type="ECO:0000313" key="3">
    <source>
        <dbReference type="Proteomes" id="UP001596512"/>
    </source>
</evidence>
<dbReference type="InterPro" id="IPR050237">
    <property type="entry name" value="ATP-dep_AMP-bd_enzyme"/>
</dbReference>
<dbReference type="InterPro" id="IPR000873">
    <property type="entry name" value="AMP-dep_synth/lig_dom"/>
</dbReference>
<protein>
    <submittedName>
        <fullName evidence="2">AMP-binding protein</fullName>
    </submittedName>
</protein>
<organism evidence="2 3">
    <name type="scientific">Actinokineospora soli</name>
    <dbReference type="NCBI Taxonomy" id="1048753"/>
    <lineage>
        <taxon>Bacteria</taxon>
        <taxon>Bacillati</taxon>
        <taxon>Actinomycetota</taxon>
        <taxon>Actinomycetes</taxon>
        <taxon>Pseudonocardiales</taxon>
        <taxon>Pseudonocardiaceae</taxon>
        <taxon>Actinokineospora</taxon>
    </lineage>
</organism>
<dbReference type="Proteomes" id="UP001596512">
    <property type="component" value="Unassembled WGS sequence"/>
</dbReference>
<dbReference type="SUPFAM" id="SSF56801">
    <property type="entry name" value="Acetyl-CoA synthetase-like"/>
    <property type="match status" value="1"/>
</dbReference>
<gene>
    <name evidence="2" type="ORF">ACFQV2_14785</name>
</gene>
<evidence type="ECO:0000259" key="1">
    <source>
        <dbReference type="Pfam" id="PF00501"/>
    </source>
</evidence>
<name>A0ABW2TNL3_9PSEU</name>
<dbReference type="EMBL" id="JBHTEY010000004">
    <property type="protein sequence ID" value="MFC7614605.1"/>
    <property type="molecule type" value="Genomic_DNA"/>
</dbReference>
<evidence type="ECO:0000313" key="2">
    <source>
        <dbReference type="EMBL" id="MFC7614605.1"/>
    </source>
</evidence>
<keyword evidence="3" id="KW-1185">Reference proteome</keyword>
<accession>A0ABW2TNL3</accession>
<feature type="domain" description="AMP-dependent synthetase/ligase" evidence="1">
    <location>
        <begin position="104"/>
        <end position="300"/>
    </location>
</feature>
<dbReference type="Pfam" id="PF00501">
    <property type="entry name" value="AMP-binding"/>
    <property type="match status" value="1"/>
</dbReference>
<dbReference type="Gene3D" id="3.30.300.30">
    <property type="match status" value="1"/>
</dbReference>